<reference evidence="2 3" key="1">
    <citation type="submission" date="2024-06" db="EMBL/GenBank/DDBJ databases">
        <title>The Natural Products Discovery Center: Release of the First 8490 Sequenced Strains for Exploring Actinobacteria Biosynthetic Diversity.</title>
        <authorList>
            <person name="Kalkreuter E."/>
            <person name="Kautsar S.A."/>
            <person name="Yang D."/>
            <person name="Bader C.D."/>
            <person name="Teijaro C.N."/>
            <person name="Fluegel L."/>
            <person name="Davis C.M."/>
            <person name="Simpson J.R."/>
            <person name="Lauterbach L."/>
            <person name="Steele A.D."/>
            <person name="Gui C."/>
            <person name="Meng S."/>
            <person name="Li G."/>
            <person name="Viehrig K."/>
            <person name="Ye F."/>
            <person name="Su P."/>
            <person name="Kiefer A.F."/>
            <person name="Nichols A."/>
            <person name="Cepeda A.J."/>
            <person name="Yan W."/>
            <person name="Fan B."/>
            <person name="Jiang Y."/>
            <person name="Adhikari A."/>
            <person name="Zheng C.-J."/>
            <person name="Schuster L."/>
            <person name="Cowan T.M."/>
            <person name="Smanski M.J."/>
            <person name="Chevrette M.G."/>
            <person name="De Carvalho L.P.S."/>
            <person name="Shen B."/>
        </authorList>
    </citation>
    <scope>NUCLEOTIDE SEQUENCE [LARGE SCALE GENOMIC DNA]</scope>
    <source>
        <strain evidence="2 3">NPDC048274</strain>
    </source>
</reference>
<dbReference type="SUPFAM" id="SSF54909">
    <property type="entry name" value="Dimeric alpha+beta barrel"/>
    <property type="match status" value="1"/>
</dbReference>
<sequence length="95" mass="10792">MAAYMVISVTPRDEEKMRDYESRTLDVVSRYGGRPIARDTECFTLEADGRPGIGVILEFPDKQAVLDFYHSEDYKPLKEFRHTFATASALVVDSV</sequence>
<dbReference type="RefSeq" id="WP_359980725.1">
    <property type="nucleotide sequence ID" value="NZ_JBEZLS010000010.1"/>
</dbReference>
<dbReference type="Pfam" id="PF07045">
    <property type="entry name" value="DUF1330"/>
    <property type="match status" value="1"/>
</dbReference>
<dbReference type="EMBL" id="JBEZLS010000010">
    <property type="protein sequence ID" value="MEU9352472.1"/>
    <property type="molecule type" value="Genomic_DNA"/>
</dbReference>
<dbReference type="PANTHER" id="PTHR41521">
    <property type="match status" value="1"/>
</dbReference>
<dbReference type="InterPro" id="IPR010753">
    <property type="entry name" value="DUF1330"/>
</dbReference>
<name>A0ABV3E6D1_9ACTN</name>
<dbReference type="PANTHER" id="PTHR41521:SF4">
    <property type="entry name" value="BLR0684 PROTEIN"/>
    <property type="match status" value="1"/>
</dbReference>
<accession>A0ABV3E6D1</accession>
<dbReference type="InterPro" id="IPR011008">
    <property type="entry name" value="Dimeric_a/b-barrel"/>
</dbReference>
<protein>
    <submittedName>
        <fullName evidence="2">DUF1330 domain-containing protein</fullName>
    </submittedName>
</protein>
<comment type="caution">
    <text evidence="2">The sequence shown here is derived from an EMBL/GenBank/DDBJ whole genome shotgun (WGS) entry which is preliminary data.</text>
</comment>
<dbReference type="Proteomes" id="UP001551582">
    <property type="component" value="Unassembled WGS sequence"/>
</dbReference>
<keyword evidence="3" id="KW-1185">Reference proteome</keyword>
<evidence type="ECO:0000313" key="3">
    <source>
        <dbReference type="Proteomes" id="UP001551582"/>
    </source>
</evidence>
<dbReference type="Gene3D" id="3.30.70.100">
    <property type="match status" value="1"/>
</dbReference>
<proteinExistence type="predicted"/>
<feature type="domain" description="DUF1330" evidence="1">
    <location>
        <begin position="3"/>
        <end position="94"/>
    </location>
</feature>
<organism evidence="2 3">
    <name type="scientific">Streptomyces griseoloalbus</name>
    <dbReference type="NCBI Taxonomy" id="67303"/>
    <lineage>
        <taxon>Bacteria</taxon>
        <taxon>Bacillati</taxon>
        <taxon>Actinomycetota</taxon>
        <taxon>Actinomycetes</taxon>
        <taxon>Kitasatosporales</taxon>
        <taxon>Streptomycetaceae</taxon>
        <taxon>Streptomyces</taxon>
    </lineage>
</organism>
<gene>
    <name evidence="2" type="ORF">AB0D65_16100</name>
</gene>
<evidence type="ECO:0000313" key="2">
    <source>
        <dbReference type="EMBL" id="MEU9352472.1"/>
    </source>
</evidence>
<evidence type="ECO:0000259" key="1">
    <source>
        <dbReference type="Pfam" id="PF07045"/>
    </source>
</evidence>